<dbReference type="Gene3D" id="3.20.20.80">
    <property type="entry name" value="Glycosidases"/>
    <property type="match status" value="1"/>
</dbReference>
<reference evidence="1" key="1">
    <citation type="journal article" date="2020" name="Stud. Mycol.">
        <title>101 Dothideomycetes genomes: a test case for predicting lifestyles and emergence of pathogens.</title>
        <authorList>
            <person name="Haridas S."/>
            <person name="Albert R."/>
            <person name="Binder M."/>
            <person name="Bloem J."/>
            <person name="Labutti K."/>
            <person name="Salamov A."/>
            <person name="Andreopoulos B."/>
            <person name="Baker S."/>
            <person name="Barry K."/>
            <person name="Bills G."/>
            <person name="Bluhm B."/>
            <person name="Cannon C."/>
            <person name="Castanera R."/>
            <person name="Culley D."/>
            <person name="Daum C."/>
            <person name="Ezra D."/>
            <person name="Gonzalez J."/>
            <person name="Henrissat B."/>
            <person name="Kuo A."/>
            <person name="Liang C."/>
            <person name="Lipzen A."/>
            <person name="Lutzoni F."/>
            <person name="Magnuson J."/>
            <person name="Mondo S."/>
            <person name="Nolan M."/>
            <person name="Ohm R."/>
            <person name="Pangilinan J."/>
            <person name="Park H.-J."/>
            <person name="Ramirez L."/>
            <person name="Alfaro M."/>
            <person name="Sun H."/>
            <person name="Tritt A."/>
            <person name="Yoshinaga Y."/>
            <person name="Zwiers L.-H."/>
            <person name="Turgeon B."/>
            <person name="Goodwin S."/>
            <person name="Spatafora J."/>
            <person name="Crous P."/>
            <person name="Grigoriev I."/>
        </authorList>
    </citation>
    <scope>NUCLEOTIDE SEQUENCE</scope>
    <source>
        <strain evidence="1">CBS 116435</strain>
    </source>
</reference>
<dbReference type="Proteomes" id="UP000799441">
    <property type="component" value="Unassembled WGS sequence"/>
</dbReference>
<protein>
    <submittedName>
        <fullName evidence="1">Glycoside hydrolase family 71 protein</fullName>
    </submittedName>
</protein>
<keyword evidence="2" id="KW-1185">Reference proteome</keyword>
<sequence length="470" mass="52436">MAAVMLQGVSAKTVMAHFMVSNAYAYDENEWYKDIVAAQDMGIDGFVLNMMPFYCGSDTSWVKGQVDSAYKVSQHEGFMLMPSFDMSNLNCPFGTSWNVTGISDMVYRYKDSNATYRWNGQSLVTTYGGESYPYGNDFFAQLKDNMADLGHPIVLSPALVSIAEGAQPIANDVDSAIAAANASAHKLINDYPAIDGFTNWQAWPLQDQNITNHPDNAFMEQVKGASGKTGPYIMGVSPWQFKDLNDPSKGLPWVAYSDTLFSQRFQQLINADIDHQPDIIELLTWNDFCESHYLRDLPSPNVGAKDYIEVTGDMNDYIQGMDHSPWRIMAKYYISWWKNKDMTRPVVTEDQVIFWHRLHPKASTCAVGSQFVRNSNEPVDAVFAWALVKQAATISMSVGSNEFWTFSADGSGPVTNMVPFPDYIPDSGISPEVAIMRNGRTQYVTKSAMPITNYCARTNFNPIVNLVGTS</sequence>
<gene>
    <name evidence="1" type="ORF">K431DRAFT_320358</name>
</gene>
<evidence type="ECO:0000313" key="2">
    <source>
        <dbReference type="Proteomes" id="UP000799441"/>
    </source>
</evidence>
<dbReference type="CDD" id="cd11577">
    <property type="entry name" value="GH71"/>
    <property type="match status" value="1"/>
</dbReference>
<dbReference type="EMBL" id="MU003790">
    <property type="protein sequence ID" value="KAF2721477.1"/>
    <property type="molecule type" value="Genomic_DNA"/>
</dbReference>
<dbReference type="OrthoDB" id="3257981at2759"/>
<dbReference type="Pfam" id="PF03659">
    <property type="entry name" value="Glyco_hydro_71"/>
    <property type="match status" value="1"/>
</dbReference>
<dbReference type="AlphaFoldDB" id="A0A9P4QB77"/>
<name>A0A9P4QB77_9PEZI</name>
<dbReference type="GO" id="GO:0051118">
    <property type="term" value="F:glucan endo-1,3-alpha-glucosidase activity"/>
    <property type="evidence" value="ECO:0007669"/>
    <property type="project" value="InterPro"/>
</dbReference>
<comment type="caution">
    <text evidence="1">The sequence shown here is derived from an EMBL/GenBank/DDBJ whole genome shotgun (WGS) entry which is preliminary data.</text>
</comment>
<accession>A0A9P4QB77</accession>
<keyword evidence="1" id="KW-0378">Hydrolase</keyword>
<evidence type="ECO:0000313" key="1">
    <source>
        <dbReference type="EMBL" id="KAF2721477.1"/>
    </source>
</evidence>
<proteinExistence type="predicted"/>
<organism evidence="1 2">
    <name type="scientific">Polychaeton citri CBS 116435</name>
    <dbReference type="NCBI Taxonomy" id="1314669"/>
    <lineage>
        <taxon>Eukaryota</taxon>
        <taxon>Fungi</taxon>
        <taxon>Dikarya</taxon>
        <taxon>Ascomycota</taxon>
        <taxon>Pezizomycotina</taxon>
        <taxon>Dothideomycetes</taxon>
        <taxon>Dothideomycetidae</taxon>
        <taxon>Capnodiales</taxon>
        <taxon>Capnodiaceae</taxon>
        <taxon>Polychaeton</taxon>
    </lineage>
</organism>
<dbReference type="InterPro" id="IPR005197">
    <property type="entry name" value="Glyco_hydro_71"/>
</dbReference>